<dbReference type="OrthoDB" id="2094832at2759"/>
<dbReference type="Pfam" id="PF13649">
    <property type="entry name" value="Methyltransf_25"/>
    <property type="match status" value="1"/>
</dbReference>
<keyword evidence="2" id="KW-0808">Transferase</keyword>
<evidence type="ECO:0000313" key="7">
    <source>
        <dbReference type="Proteomes" id="UP000594364"/>
    </source>
</evidence>
<sequence>MDIIALQNWAYIPDLPDDIGPIRNLLLEYSKIPADDIDHHILRVREDAWKVSRFPCVGRWKFLRLTDHNDPCYQQVLFRLKVDGSNDAFLDLGCCVGQVIRQLRHDGVQGSRLFGTDLQSKFVDIGYDLFQDQNSIGATFVVGDMLDPEDTRLDELSHKITIIYAGSFFHLFNWTQQLYIGKRLVGFLKQGTKNALIYGRHIGTTNSGEASTSDASPYLHDKKSFQQLWHEIGDLTKTKWAVELEPAGGVLEGLPQVEKDAQPVTFIVHQIS</sequence>
<evidence type="ECO:0000256" key="4">
    <source>
        <dbReference type="ARBA" id="ARBA00038314"/>
    </source>
</evidence>
<comment type="pathway">
    <text evidence="1">Secondary metabolite biosynthesis.</text>
</comment>
<feature type="domain" description="Methyltransferase" evidence="5">
    <location>
        <begin position="90"/>
        <end position="190"/>
    </location>
</feature>
<name>A0A7S9PSM9_EPIFF</name>
<evidence type="ECO:0000256" key="2">
    <source>
        <dbReference type="ARBA" id="ARBA00022679"/>
    </source>
</evidence>
<dbReference type="SUPFAM" id="SSF53335">
    <property type="entry name" value="S-adenosyl-L-methionine-dependent methyltransferases"/>
    <property type="match status" value="1"/>
</dbReference>
<gene>
    <name evidence="6" type="ORF">C2857_006317</name>
</gene>
<dbReference type="Gene3D" id="3.40.50.150">
    <property type="entry name" value="Vaccinia Virus protein VP39"/>
    <property type="match status" value="1"/>
</dbReference>
<dbReference type="Proteomes" id="UP000594364">
    <property type="component" value="Chromosome 1"/>
</dbReference>
<keyword evidence="7" id="KW-1185">Reference proteome</keyword>
<evidence type="ECO:0000313" key="6">
    <source>
        <dbReference type="EMBL" id="QPG94531.1"/>
    </source>
</evidence>
<keyword evidence="3" id="KW-0949">S-adenosyl-L-methionine</keyword>
<comment type="similarity">
    <text evidence="4">Belongs to the class I-like SAM-binding methyltransferase superfamily.</text>
</comment>
<organism evidence="6 7">
    <name type="scientific">Epichloe festucae (strain Fl1)</name>
    <dbReference type="NCBI Taxonomy" id="877507"/>
    <lineage>
        <taxon>Eukaryota</taxon>
        <taxon>Fungi</taxon>
        <taxon>Dikarya</taxon>
        <taxon>Ascomycota</taxon>
        <taxon>Pezizomycotina</taxon>
        <taxon>Sordariomycetes</taxon>
        <taxon>Hypocreomycetidae</taxon>
        <taxon>Hypocreales</taxon>
        <taxon>Clavicipitaceae</taxon>
        <taxon>Epichloe</taxon>
    </lineage>
</organism>
<dbReference type="PANTHER" id="PTHR35897">
    <property type="entry name" value="METHYLTRANSFERASE AUSD"/>
    <property type="match status" value="1"/>
</dbReference>
<dbReference type="InterPro" id="IPR041698">
    <property type="entry name" value="Methyltransf_25"/>
</dbReference>
<accession>A0A7S9PSM9</accession>
<dbReference type="GO" id="GO:0016740">
    <property type="term" value="F:transferase activity"/>
    <property type="evidence" value="ECO:0007669"/>
    <property type="project" value="UniProtKB-KW"/>
</dbReference>
<evidence type="ECO:0000259" key="5">
    <source>
        <dbReference type="Pfam" id="PF13649"/>
    </source>
</evidence>
<dbReference type="InterPro" id="IPR051654">
    <property type="entry name" value="Meroterpenoid_MTases"/>
</dbReference>
<evidence type="ECO:0000256" key="3">
    <source>
        <dbReference type="ARBA" id="ARBA00022691"/>
    </source>
</evidence>
<reference evidence="6 7" key="1">
    <citation type="journal article" date="2018" name="PLoS Genet.">
        <title>Repeat elements organise 3D genome structure and mediate transcription in the filamentous fungus Epichloe festucae.</title>
        <authorList>
            <person name="Winter D.J."/>
            <person name="Ganley A.R.D."/>
            <person name="Young C.A."/>
            <person name="Liachko I."/>
            <person name="Schardl C.L."/>
            <person name="Dupont P.Y."/>
            <person name="Berry D."/>
            <person name="Ram A."/>
            <person name="Scott B."/>
            <person name="Cox M.P."/>
        </authorList>
    </citation>
    <scope>NUCLEOTIDE SEQUENCE [LARGE SCALE GENOMIC DNA]</scope>
    <source>
        <strain evidence="6 7">Fl1</strain>
    </source>
</reference>
<dbReference type="InterPro" id="IPR029063">
    <property type="entry name" value="SAM-dependent_MTases_sf"/>
</dbReference>
<evidence type="ECO:0000256" key="1">
    <source>
        <dbReference type="ARBA" id="ARBA00005179"/>
    </source>
</evidence>
<protein>
    <recommendedName>
        <fullName evidence="5">Methyltransferase domain-containing protein</fullName>
    </recommendedName>
</protein>
<proteinExistence type="inferred from homology"/>
<dbReference type="AlphaFoldDB" id="A0A7S9PSM9"/>
<dbReference type="PANTHER" id="PTHR35897:SF1">
    <property type="entry name" value="METHYLTRANSFERASE AUSD"/>
    <property type="match status" value="1"/>
</dbReference>
<dbReference type="EMBL" id="CP031385">
    <property type="protein sequence ID" value="QPG94531.1"/>
    <property type="molecule type" value="Genomic_DNA"/>
</dbReference>